<accession>Q83A11</accession>
<dbReference type="IntAct" id="Q83A11">
    <property type="interactions" value="32"/>
</dbReference>
<feature type="region of interest" description="Disordered" evidence="1">
    <location>
        <begin position="1"/>
        <end position="25"/>
    </location>
</feature>
<sequence length="77" mass="8730">MRKSSAKTNEDVSPSERDHLSELNPDTLKKIIHNLSARDSYSLSLSNKSLRNKVGAEFEHRAKTLNSDVKKLHLTIK</sequence>
<evidence type="ECO:0008006" key="4">
    <source>
        <dbReference type="Google" id="ProtNLM"/>
    </source>
</evidence>
<gene>
    <name evidence="2" type="ordered locus">CBUA0014</name>
</gene>
<feature type="compositionally biased region" description="Basic and acidic residues" evidence="1">
    <location>
        <begin position="8"/>
        <end position="21"/>
    </location>
</feature>
<dbReference type="PATRIC" id="fig|227377.7.peg.2105"/>
<evidence type="ECO:0000256" key="1">
    <source>
        <dbReference type="SAM" id="MobiDB-lite"/>
    </source>
</evidence>
<protein>
    <recommendedName>
        <fullName evidence="4">F-box domain-containing protein</fullName>
    </recommendedName>
</protein>
<dbReference type="Proteomes" id="UP000002671">
    <property type="component" value="Plasmid pQpH1"/>
</dbReference>
<dbReference type="RefSeq" id="WP_011109640.1">
    <property type="nucleotide sequence ID" value="NC_004704.2"/>
</dbReference>
<dbReference type="EnsemblBacteria" id="AAO91591">
    <property type="protein sequence ID" value="AAO91591"/>
    <property type="gene ID" value="CBUA0014"/>
</dbReference>
<keyword evidence="3" id="KW-1185">Reference proteome</keyword>
<proteinExistence type="predicted"/>
<dbReference type="EMBL" id="AE016829">
    <property type="protein sequence ID" value="AAO91591.1"/>
    <property type="molecule type" value="Genomic_DNA"/>
</dbReference>
<keyword evidence="2" id="KW-0614">Plasmid</keyword>
<dbReference type="AlphaFoldDB" id="Q83A11"/>
<name>Q83A11_COXBU</name>
<dbReference type="HOGENOM" id="CLU_2632176_0_0_6"/>
<dbReference type="InterPro" id="IPR036047">
    <property type="entry name" value="F-box-like_dom_sf"/>
</dbReference>
<evidence type="ECO:0000313" key="2">
    <source>
        <dbReference type="EMBL" id="AAO91591.1"/>
    </source>
</evidence>
<geneLocation type="plasmid" evidence="2 3">
    <name>pQpH1</name>
</geneLocation>
<reference evidence="2 3" key="1">
    <citation type="journal article" date="2003" name="Proc. Natl. Acad. Sci. U.S.A.">
        <title>Complete genome sequence of the Q-fever pathogen, Coxiella burnetii.</title>
        <authorList>
            <person name="Seshadri R."/>
            <person name="Paulsen I.T."/>
            <person name="Eisen J.A."/>
            <person name="Read T.D."/>
            <person name="Nelson K.E."/>
            <person name="Nelson W.C."/>
            <person name="Ward N.L."/>
            <person name="Tettelin H."/>
            <person name="Davidsen T.M."/>
            <person name="Beanan M.J."/>
            <person name="Deboy R.T."/>
            <person name="Daugherty S.C."/>
            <person name="Brinkac L.M."/>
            <person name="Madupu R."/>
            <person name="Dodson R.J."/>
            <person name="Khouri H.M."/>
            <person name="Lee K.H."/>
            <person name="Carty H.A."/>
            <person name="Scanlan D."/>
            <person name="Heinzen R.A."/>
            <person name="Thompson H.A."/>
            <person name="Samuel J.E."/>
            <person name="Fraser C.M."/>
            <person name="Heidelberg J.F."/>
        </authorList>
    </citation>
    <scope>NUCLEOTIDE SEQUENCE [LARGE SCALE GENOMIC DNA]</scope>
    <source>
        <strain evidence="3">RSA 493 / Nine Mile phase I</strain>
        <plasmid evidence="3">pQpH1</plasmid>
    </source>
</reference>
<organism evidence="2 3">
    <name type="scientific">Coxiella burnetii (strain RSA 493 / Nine Mile phase I)</name>
    <dbReference type="NCBI Taxonomy" id="227377"/>
    <lineage>
        <taxon>Bacteria</taxon>
        <taxon>Pseudomonadati</taxon>
        <taxon>Pseudomonadota</taxon>
        <taxon>Gammaproteobacteria</taxon>
        <taxon>Legionellales</taxon>
        <taxon>Coxiellaceae</taxon>
        <taxon>Coxiella</taxon>
    </lineage>
</organism>
<dbReference type="GeneID" id="1207844"/>
<dbReference type="MINT" id="Q83A11"/>
<dbReference type="SUPFAM" id="SSF81383">
    <property type="entry name" value="F-box domain"/>
    <property type="match status" value="1"/>
</dbReference>
<dbReference type="RefSeq" id="NP_819031.1">
    <property type="nucleotide sequence ID" value="NC_004704.2"/>
</dbReference>
<dbReference type="KEGG" id="cbu:CBUA0014"/>
<evidence type="ECO:0000313" key="3">
    <source>
        <dbReference type="Proteomes" id="UP000002671"/>
    </source>
</evidence>